<evidence type="ECO:0000313" key="2">
    <source>
        <dbReference type="Proteomes" id="UP001497535"/>
    </source>
</evidence>
<organism evidence="1 2">
    <name type="scientific">Meloidogyne enterolobii</name>
    <name type="common">Root-knot nematode worm</name>
    <name type="synonym">Meloidogyne mayaguensis</name>
    <dbReference type="NCBI Taxonomy" id="390850"/>
    <lineage>
        <taxon>Eukaryota</taxon>
        <taxon>Metazoa</taxon>
        <taxon>Ecdysozoa</taxon>
        <taxon>Nematoda</taxon>
        <taxon>Chromadorea</taxon>
        <taxon>Rhabditida</taxon>
        <taxon>Tylenchina</taxon>
        <taxon>Tylenchomorpha</taxon>
        <taxon>Tylenchoidea</taxon>
        <taxon>Meloidogynidae</taxon>
        <taxon>Meloidogyninae</taxon>
        <taxon>Meloidogyne</taxon>
    </lineage>
</organism>
<proteinExistence type="predicted"/>
<keyword evidence="2" id="KW-1185">Reference proteome</keyword>
<reference evidence="1" key="1">
    <citation type="submission" date="2023-11" db="EMBL/GenBank/DDBJ databases">
        <authorList>
            <person name="Poullet M."/>
        </authorList>
    </citation>
    <scope>NUCLEOTIDE SEQUENCE</scope>
    <source>
        <strain evidence="1">E1834</strain>
    </source>
</reference>
<evidence type="ECO:0000313" key="1">
    <source>
        <dbReference type="EMBL" id="CAK5066445.1"/>
    </source>
</evidence>
<protein>
    <submittedName>
        <fullName evidence="1">Uncharacterized protein</fullName>
    </submittedName>
</protein>
<dbReference type="EMBL" id="CAVMJV010000020">
    <property type="protein sequence ID" value="CAK5066445.1"/>
    <property type="molecule type" value="Genomic_DNA"/>
</dbReference>
<accession>A0ACB0YWR7</accession>
<comment type="caution">
    <text evidence="1">The sequence shown here is derived from an EMBL/GenBank/DDBJ whole genome shotgun (WGS) entry which is preliminary data.</text>
</comment>
<gene>
    <name evidence="1" type="ORF">MENTE1834_LOCUS17565</name>
</gene>
<name>A0ACB0YWR7_MELEN</name>
<dbReference type="Proteomes" id="UP001497535">
    <property type="component" value="Unassembled WGS sequence"/>
</dbReference>
<sequence>MFSTFYFSRRGENFEVDIRGFGVSYPCSSVLEVGAGVKILRDFWEMNDFGF</sequence>